<dbReference type="SUPFAM" id="SSF52266">
    <property type="entry name" value="SGNH hydrolase"/>
    <property type="match status" value="1"/>
</dbReference>
<dbReference type="Gene3D" id="3.40.50.1110">
    <property type="entry name" value="SGNH hydrolase"/>
    <property type="match status" value="1"/>
</dbReference>
<dbReference type="InterPro" id="IPR050592">
    <property type="entry name" value="GDSL_lipolytic_enzyme"/>
</dbReference>
<dbReference type="PANTHER" id="PTHR45642">
    <property type="entry name" value="GDSL ESTERASE/LIPASE EXL3"/>
    <property type="match status" value="1"/>
</dbReference>
<dbReference type="GO" id="GO:0016788">
    <property type="term" value="F:hydrolase activity, acting on ester bonds"/>
    <property type="evidence" value="ECO:0007669"/>
    <property type="project" value="InterPro"/>
</dbReference>
<dbReference type="STRING" id="645134.A0A0L0HMT7"/>
<dbReference type="Pfam" id="PF00657">
    <property type="entry name" value="Lipase_GDSL"/>
    <property type="match status" value="1"/>
</dbReference>
<dbReference type="OrthoDB" id="1600564at2759"/>
<evidence type="ECO:0000256" key="2">
    <source>
        <dbReference type="SAM" id="MobiDB-lite"/>
    </source>
</evidence>
<feature type="region of interest" description="Disordered" evidence="2">
    <location>
        <begin position="327"/>
        <end position="355"/>
    </location>
</feature>
<feature type="chain" id="PRO_5005540072" description="SGNH hydrolase-type esterase domain-containing protein" evidence="3">
    <location>
        <begin position="22"/>
        <end position="375"/>
    </location>
</feature>
<evidence type="ECO:0000313" key="5">
    <source>
        <dbReference type="Proteomes" id="UP000053201"/>
    </source>
</evidence>
<dbReference type="InterPro" id="IPR036514">
    <property type="entry name" value="SGNH_hydro_sf"/>
</dbReference>
<evidence type="ECO:0008006" key="6">
    <source>
        <dbReference type="Google" id="ProtNLM"/>
    </source>
</evidence>
<sequence>MLLLRASTLYVLLTTFIAASATRFRRDSQPVKTVVVFGDSFSDTGNIEKIYGFPVAPYYQGRFSNGPVWVEYIAQALNNATMVNQAYGGAVANRQNLPLRASTRNDTYPPDVNEQLAWYLGNTTTLPDPTTTLYPIFIGANDYLHTLAAGGLPVTSTIAGSVVAFIKSLHTSNLKASRMVVMTLPDFAKIPSFTRLTKNSNSTGLPPDALAQLATSFSTQHNAALEKGIKDLVASTPGLRIDLVDLFSLFNRAISNPTSFNLTNVTAPCLSFSPGTTPTALDTSVNKDPSLITTCPTPNSYLFWDNTHPTTIAHKFVADETLRVFNQPTSNTVTPNNGSNSSTTENKKNAGVKTVGGGSASALGALMVAITYWIM</sequence>
<dbReference type="VEuPathDB" id="FungiDB:SPPG_01824"/>
<proteinExistence type="predicted"/>
<dbReference type="AlphaFoldDB" id="A0A0L0HMT7"/>
<dbReference type="GeneID" id="27685460"/>
<protein>
    <recommendedName>
        <fullName evidence="6">SGNH hydrolase-type esterase domain-containing protein</fullName>
    </recommendedName>
</protein>
<dbReference type="Proteomes" id="UP000053201">
    <property type="component" value="Unassembled WGS sequence"/>
</dbReference>
<dbReference type="OMA" id="YLWYDDL"/>
<name>A0A0L0HMT7_SPIPD</name>
<feature type="signal peptide" evidence="3">
    <location>
        <begin position="1"/>
        <end position="21"/>
    </location>
</feature>
<organism evidence="4 5">
    <name type="scientific">Spizellomyces punctatus (strain DAOM BR117)</name>
    <dbReference type="NCBI Taxonomy" id="645134"/>
    <lineage>
        <taxon>Eukaryota</taxon>
        <taxon>Fungi</taxon>
        <taxon>Fungi incertae sedis</taxon>
        <taxon>Chytridiomycota</taxon>
        <taxon>Chytridiomycota incertae sedis</taxon>
        <taxon>Chytridiomycetes</taxon>
        <taxon>Spizellomycetales</taxon>
        <taxon>Spizellomycetaceae</taxon>
        <taxon>Spizellomyces</taxon>
    </lineage>
</organism>
<evidence type="ECO:0000256" key="3">
    <source>
        <dbReference type="SAM" id="SignalP"/>
    </source>
</evidence>
<keyword evidence="5" id="KW-1185">Reference proteome</keyword>
<gene>
    <name evidence="4" type="ORF">SPPG_01824</name>
</gene>
<feature type="compositionally biased region" description="Polar residues" evidence="2">
    <location>
        <begin position="327"/>
        <end position="344"/>
    </location>
</feature>
<dbReference type="RefSeq" id="XP_016610780.1">
    <property type="nucleotide sequence ID" value="XM_016750136.1"/>
</dbReference>
<evidence type="ECO:0000256" key="1">
    <source>
        <dbReference type="ARBA" id="ARBA00022729"/>
    </source>
</evidence>
<dbReference type="InterPro" id="IPR001087">
    <property type="entry name" value="GDSL"/>
</dbReference>
<reference evidence="4 5" key="1">
    <citation type="submission" date="2009-08" db="EMBL/GenBank/DDBJ databases">
        <title>The Genome Sequence of Spizellomyces punctatus strain DAOM BR117.</title>
        <authorList>
            <consortium name="The Broad Institute Genome Sequencing Platform"/>
            <person name="Russ C."/>
            <person name="Cuomo C."/>
            <person name="Shea T."/>
            <person name="Young S.K."/>
            <person name="Zeng Q."/>
            <person name="Koehrsen M."/>
            <person name="Haas B."/>
            <person name="Borodovsky M."/>
            <person name="Guigo R."/>
            <person name="Alvarado L."/>
            <person name="Berlin A."/>
            <person name="Bochicchio J."/>
            <person name="Borenstein D."/>
            <person name="Chapman S."/>
            <person name="Chen Z."/>
            <person name="Engels R."/>
            <person name="Freedman E."/>
            <person name="Gellesch M."/>
            <person name="Goldberg J."/>
            <person name="Griggs A."/>
            <person name="Gujja S."/>
            <person name="Heiman D."/>
            <person name="Hepburn T."/>
            <person name="Howarth C."/>
            <person name="Jen D."/>
            <person name="Larson L."/>
            <person name="Lewis B."/>
            <person name="Mehta T."/>
            <person name="Park D."/>
            <person name="Pearson M."/>
            <person name="Roberts A."/>
            <person name="Saif S."/>
            <person name="Shenoy N."/>
            <person name="Sisk P."/>
            <person name="Stolte C."/>
            <person name="Sykes S."/>
            <person name="Thomson T."/>
            <person name="Walk T."/>
            <person name="White J."/>
            <person name="Yandava C."/>
            <person name="Burger G."/>
            <person name="Gray M.W."/>
            <person name="Holland P.W.H."/>
            <person name="King N."/>
            <person name="Lang F.B.F."/>
            <person name="Roger A.J."/>
            <person name="Ruiz-Trillo I."/>
            <person name="Lander E."/>
            <person name="Nusbaum C."/>
        </authorList>
    </citation>
    <scope>NUCLEOTIDE SEQUENCE [LARGE SCALE GENOMIC DNA]</scope>
    <source>
        <strain evidence="4 5">DAOM BR117</strain>
    </source>
</reference>
<keyword evidence="1 3" id="KW-0732">Signal</keyword>
<accession>A0A0L0HMT7</accession>
<evidence type="ECO:0000313" key="4">
    <source>
        <dbReference type="EMBL" id="KND02741.1"/>
    </source>
</evidence>
<dbReference type="EMBL" id="KQ257452">
    <property type="protein sequence ID" value="KND02741.1"/>
    <property type="molecule type" value="Genomic_DNA"/>
</dbReference>
<dbReference type="PANTHER" id="PTHR45642:SF139">
    <property type="entry name" value="SGNH HYDROLASE-TYPE ESTERASE DOMAIN-CONTAINING PROTEIN"/>
    <property type="match status" value="1"/>
</dbReference>
<dbReference type="InParanoid" id="A0A0L0HMT7"/>
<dbReference type="CDD" id="cd01846">
    <property type="entry name" value="fatty_acyltransferase_like"/>
    <property type="match status" value="1"/>
</dbReference>